<feature type="compositionally biased region" description="Basic residues" evidence="8">
    <location>
        <begin position="146"/>
        <end position="158"/>
    </location>
</feature>
<dbReference type="Proteomes" id="UP001219355">
    <property type="component" value="Chromosome 2"/>
</dbReference>
<dbReference type="PROSITE" id="PS51321">
    <property type="entry name" value="TFIIS_CENTRAL"/>
    <property type="match status" value="1"/>
</dbReference>
<evidence type="ECO:0000256" key="7">
    <source>
        <dbReference type="PROSITE-ProRule" id="PRU00146"/>
    </source>
</evidence>
<dbReference type="InterPro" id="IPR011011">
    <property type="entry name" value="Znf_FYVE_PHD"/>
</dbReference>
<dbReference type="InterPro" id="IPR019787">
    <property type="entry name" value="Znf_PHD-finger"/>
</dbReference>
<dbReference type="GO" id="GO:0031440">
    <property type="term" value="P:regulation of mRNA 3'-end processing"/>
    <property type="evidence" value="ECO:0007669"/>
    <property type="project" value="TreeGrafter"/>
</dbReference>
<dbReference type="GO" id="GO:0005634">
    <property type="term" value="C:nucleus"/>
    <property type="evidence" value="ECO:0007669"/>
    <property type="project" value="TreeGrafter"/>
</dbReference>
<comment type="similarity">
    <text evidence="2">Belongs to the BYE1 family.</text>
</comment>
<feature type="compositionally biased region" description="Basic and acidic residues" evidence="8">
    <location>
        <begin position="209"/>
        <end position="223"/>
    </location>
</feature>
<feature type="compositionally biased region" description="Low complexity" evidence="8">
    <location>
        <begin position="453"/>
        <end position="466"/>
    </location>
</feature>
<dbReference type="Pfam" id="PF23257">
    <property type="entry name" value="DUF7071"/>
    <property type="match status" value="1"/>
</dbReference>
<dbReference type="AlphaFoldDB" id="A0AAF0DHB7"/>
<evidence type="ECO:0000259" key="9">
    <source>
        <dbReference type="PROSITE" id="PS50016"/>
    </source>
</evidence>
<dbReference type="Gene3D" id="3.30.40.10">
    <property type="entry name" value="Zinc/RING finger domain, C3HC4 (zinc finger)"/>
    <property type="match status" value="1"/>
</dbReference>
<feature type="compositionally biased region" description="Polar residues" evidence="8">
    <location>
        <begin position="249"/>
        <end position="260"/>
    </location>
</feature>
<dbReference type="SUPFAM" id="SSF46942">
    <property type="entry name" value="Elongation factor TFIIS domain 2"/>
    <property type="match status" value="1"/>
</dbReference>
<dbReference type="EMBL" id="CP120628">
    <property type="protein sequence ID" value="WEW58263.1"/>
    <property type="molecule type" value="Genomic_DNA"/>
</dbReference>
<dbReference type="InterPro" id="IPR003618">
    <property type="entry name" value="TFIIS_cen_dom"/>
</dbReference>
<dbReference type="GO" id="GO:0031564">
    <property type="term" value="P:transcription antitermination"/>
    <property type="evidence" value="ECO:0007669"/>
    <property type="project" value="TreeGrafter"/>
</dbReference>
<feature type="compositionally biased region" description="Polar residues" evidence="8">
    <location>
        <begin position="483"/>
        <end position="497"/>
    </location>
</feature>
<dbReference type="PROSITE" id="PS01359">
    <property type="entry name" value="ZF_PHD_1"/>
    <property type="match status" value="1"/>
</dbReference>
<dbReference type="GO" id="GO:0001139">
    <property type="term" value="F:RNA polymerase II complex recruiting activity"/>
    <property type="evidence" value="ECO:0007669"/>
    <property type="project" value="TreeGrafter"/>
</dbReference>
<evidence type="ECO:0000256" key="8">
    <source>
        <dbReference type="SAM" id="MobiDB-lite"/>
    </source>
</evidence>
<feature type="region of interest" description="Disordered" evidence="8">
    <location>
        <begin position="137"/>
        <end position="277"/>
    </location>
</feature>
<name>A0AAF0DHB7_9EURO</name>
<feature type="region of interest" description="Disordered" evidence="8">
    <location>
        <begin position="1"/>
        <end position="58"/>
    </location>
</feature>
<feature type="region of interest" description="Disordered" evidence="8">
    <location>
        <begin position="514"/>
        <end position="538"/>
    </location>
</feature>
<evidence type="ECO:0000313" key="11">
    <source>
        <dbReference type="EMBL" id="WEW58263.1"/>
    </source>
</evidence>
<keyword evidence="4" id="KW-0479">Metal-binding</keyword>
<reference evidence="11" key="1">
    <citation type="submission" date="2023-03" db="EMBL/GenBank/DDBJ databases">
        <title>Emydomyces testavorans Genome Sequence.</title>
        <authorList>
            <person name="Hoyer L."/>
        </authorList>
    </citation>
    <scope>NUCLEOTIDE SEQUENCE</scope>
    <source>
        <strain evidence="11">16-2883</strain>
    </source>
</reference>
<dbReference type="SUPFAM" id="SSF57903">
    <property type="entry name" value="FYVE/PHD zinc finger"/>
    <property type="match status" value="1"/>
</dbReference>
<dbReference type="FunFam" id="3.30.40.10:FF:000560">
    <property type="entry name" value="Putative PHD finger domain protein"/>
    <property type="match status" value="1"/>
</dbReference>
<dbReference type="Pfam" id="PF07500">
    <property type="entry name" value="TFIIS_M"/>
    <property type="match status" value="1"/>
</dbReference>
<evidence type="ECO:0000256" key="3">
    <source>
        <dbReference type="ARBA" id="ARBA00021616"/>
    </source>
</evidence>
<keyword evidence="6" id="KW-0862">Zinc</keyword>
<organism evidence="11 12">
    <name type="scientific">Emydomyces testavorans</name>
    <dbReference type="NCBI Taxonomy" id="2070801"/>
    <lineage>
        <taxon>Eukaryota</taxon>
        <taxon>Fungi</taxon>
        <taxon>Dikarya</taxon>
        <taxon>Ascomycota</taxon>
        <taxon>Pezizomycotina</taxon>
        <taxon>Eurotiomycetes</taxon>
        <taxon>Eurotiomycetidae</taxon>
        <taxon>Onygenales</taxon>
        <taxon>Nannizziopsiaceae</taxon>
        <taxon>Emydomyces</taxon>
    </lineage>
</organism>
<feature type="domain" description="TFIIS central" evidence="10">
    <location>
        <begin position="283"/>
        <end position="413"/>
    </location>
</feature>
<dbReference type="GO" id="GO:0006368">
    <property type="term" value="P:transcription elongation by RNA polymerase II"/>
    <property type="evidence" value="ECO:0007669"/>
    <property type="project" value="TreeGrafter"/>
</dbReference>
<feature type="region of interest" description="Disordered" evidence="8">
    <location>
        <begin position="409"/>
        <end position="497"/>
    </location>
</feature>
<dbReference type="PANTHER" id="PTHR11477">
    <property type="entry name" value="TRANSCRIPTION FACTOR S-II ZINC FINGER DOMAIN-CONTAINING PROTEIN"/>
    <property type="match status" value="1"/>
</dbReference>
<dbReference type="SMART" id="SM00249">
    <property type="entry name" value="PHD"/>
    <property type="match status" value="1"/>
</dbReference>
<dbReference type="Gene3D" id="1.10.472.30">
    <property type="entry name" value="Transcription elongation factor S-II, central domain"/>
    <property type="match status" value="1"/>
</dbReference>
<dbReference type="GO" id="GO:0006362">
    <property type="term" value="P:transcription elongation by RNA polymerase I"/>
    <property type="evidence" value="ECO:0007669"/>
    <property type="project" value="TreeGrafter"/>
</dbReference>
<dbReference type="GO" id="GO:0008270">
    <property type="term" value="F:zinc ion binding"/>
    <property type="evidence" value="ECO:0007669"/>
    <property type="project" value="UniProtKB-KW"/>
</dbReference>
<dbReference type="InterPro" id="IPR036575">
    <property type="entry name" value="TFIIS_cen_dom_sf"/>
</dbReference>
<dbReference type="InterPro" id="IPR055499">
    <property type="entry name" value="DUF7071"/>
</dbReference>
<sequence length="857" mass="93601">MSINHFTEEPRRSGRATKGQHKNLDMPEPPPKKRRGKAQTKAQKQTSNEPTPPANEEEEIIRCVCGEYEEEEDVERDMICCDKCSAWQHNDCMGLIFGKGEEPAEYFCEQCKPENHTGLLERMARGEKPWEEAAKIRAQAAEERKTKRKKGGKRGRKSRVSDIKSEMSDVTTSAAATPIRETIQPSNEGQNGPAAHTEKQEPPSAQKRKYSDQEDTAQHEPGPKMKFQRLSVSGLPADSQETKTHTARSRTISLAGSPTTHDSKTRMSSADAAGGGVDHLSQARRNVANALIKLFIEQAGVAQEHGKFSIPEGQTRDSVGRALGVAIEQAMYHNLCGGSGEPNESYRQQMRTMLFNVRKNPSLRDNLLVGRISPDAFSKMSTQDMASEELRQRDDEIKREAERQHIIIQETGPRIRRTHKGEEFVEPDSQFVGTESVFSTAPARRDTTGEAISPGAASPTTAPAGSMDADQQEPKPHHIDTRIGSTEGLTGQSASPDFNIQNVWSSVQSPGAVAHHSLPQFGPPTFSHEHPPPSAHRVQADAEIDQLLKDEEPESPPYSPKDFPGPGTVWRGKVFMDGVASLSAEARYVGGADLSGRIPWSQMIPPLLAIDGRIDTQLATNYLCGHRYSNTTDVSVIAIPLPDTPDDVVNFNNLFNHLVRRQRYGVIGKHPLAAVKDTYLVPVEAGPGTIPEFMELLENNTVEDPTPERLILVVFVVKTSNNHSNNVTPSAITASPLIATPNASHTPLRLPFAPGQSNGPSRSPSQSQGQYSPAVPQQPYNQPQSPSLGLNGKAAAIHVLGEQLASSPTIEEVLKHAPNADVAQFNVIAEILAQNPSAASSYEHLMNALMERTNGGM</sequence>
<dbReference type="Pfam" id="PF00628">
    <property type="entry name" value="PHD"/>
    <property type="match status" value="1"/>
</dbReference>
<evidence type="ECO:0000313" key="12">
    <source>
        <dbReference type="Proteomes" id="UP001219355"/>
    </source>
</evidence>
<keyword evidence="5 7" id="KW-0863">Zinc-finger</keyword>
<dbReference type="InterPro" id="IPR019786">
    <property type="entry name" value="Zinc_finger_PHD-type_CS"/>
</dbReference>
<dbReference type="CDD" id="cd21538">
    <property type="entry name" value="SPOC_TFIIS"/>
    <property type="match status" value="1"/>
</dbReference>
<feature type="compositionally biased region" description="Basic and acidic residues" evidence="8">
    <location>
        <begin position="1"/>
        <end position="12"/>
    </location>
</feature>
<feature type="region of interest" description="Disordered" evidence="8">
    <location>
        <begin position="743"/>
        <end position="789"/>
    </location>
</feature>
<protein>
    <recommendedName>
        <fullName evidence="3">Transcription factor BYE1</fullName>
    </recommendedName>
</protein>
<dbReference type="InterPro" id="IPR001965">
    <property type="entry name" value="Znf_PHD"/>
</dbReference>
<dbReference type="Pfam" id="PF07744">
    <property type="entry name" value="SPOC"/>
    <property type="match status" value="1"/>
</dbReference>
<evidence type="ECO:0000256" key="6">
    <source>
        <dbReference type="ARBA" id="ARBA00022833"/>
    </source>
</evidence>
<comment type="function">
    <text evidence="1">Negative regulator of transcription elongation.</text>
</comment>
<dbReference type="GO" id="GO:0000977">
    <property type="term" value="F:RNA polymerase II transcription regulatory region sequence-specific DNA binding"/>
    <property type="evidence" value="ECO:0007669"/>
    <property type="project" value="TreeGrafter"/>
</dbReference>
<feature type="compositionally biased region" description="Low complexity" evidence="8">
    <location>
        <begin position="754"/>
        <end position="787"/>
    </location>
</feature>
<proteinExistence type="inferred from homology"/>
<evidence type="ECO:0000256" key="4">
    <source>
        <dbReference type="ARBA" id="ARBA00022723"/>
    </source>
</evidence>
<accession>A0AAF0DHB7</accession>
<gene>
    <name evidence="11" type="primary">BYE1</name>
    <name evidence="11" type="ORF">PRK78_003731</name>
</gene>
<dbReference type="InterPro" id="IPR013083">
    <property type="entry name" value="Znf_RING/FYVE/PHD"/>
</dbReference>
<evidence type="ECO:0000256" key="5">
    <source>
        <dbReference type="ARBA" id="ARBA00022771"/>
    </source>
</evidence>
<dbReference type="PROSITE" id="PS50016">
    <property type="entry name" value="ZF_PHD_2"/>
    <property type="match status" value="1"/>
</dbReference>
<dbReference type="SMART" id="SM00510">
    <property type="entry name" value="TFS2M"/>
    <property type="match status" value="1"/>
</dbReference>
<evidence type="ECO:0000259" key="10">
    <source>
        <dbReference type="PROSITE" id="PS51321"/>
    </source>
</evidence>
<dbReference type="PANTHER" id="PTHR11477:SF11">
    <property type="entry name" value="TRANSCRIPTION FACTOR BYE1"/>
    <property type="match status" value="1"/>
</dbReference>
<feature type="domain" description="PHD-type" evidence="9">
    <location>
        <begin position="60"/>
        <end position="114"/>
    </location>
</feature>
<evidence type="ECO:0000256" key="1">
    <source>
        <dbReference type="ARBA" id="ARBA00002311"/>
    </source>
</evidence>
<evidence type="ECO:0000256" key="2">
    <source>
        <dbReference type="ARBA" id="ARBA00011050"/>
    </source>
</evidence>
<feature type="compositionally biased region" description="Basic and acidic residues" evidence="8">
    <location>
        <begin position="472"/>
        <end position="481"/>
    </location>
</feature>
<dbReference type="InterPro" id="IPR012921">
    <property type="entry name" value="SPOC_C"/>
</dbReference>
<keyword evidence="12" id="KW-1185">Reference proteome</keyword>